<keyword evidence="1" id="KW-0472">Membrane</keyword>
<dbReference type="EnsemblMetazoa" id="XM_050654701.1">
    <property type="protein sequence ID" value="XP_050510658.1"/>
    <property type="gene ID" value="LOC126887292"/>
</dbReference>
<reference evidence="3" key="2">
    <citation type="submission" date="2025-05" db="UniProtKB">
        <authorList>
            <consortium name="EnsemblMetazoa"/>
        </authorList>
    </citation>
    <scope>IDENTIFICATION</scope>
</reference>
<dbReference type="RefSeq" id="XP_028146647.1">
    <property type="nucleotide sequence ID" value="XM_028290846.1"/>
</dbReference>
<keyword evidence="1" id="KW-1133">Transmembrane helix</keyword>
<proteinExistence type="predicted"/>
<sequence>MKCQDCIQIKLVWLGVISLICKSLGETHHKTKGATEKQHDLWCYKCNTMVDGERCLEMDGNNYTSMHHKCSREQKKCQVQRISMSTSTDEVTGKPTLWLLQRNCIESCEPGCIVIGERTKLHSCITCCDEHNYCNAGNSAPAFAACRISSFLIIITFILQLAIGNGIQETKRPKLCRR</sequence>
<feature type="signal peptide" evidence="2">
    <location>
        <begin position="1"/>
        <end position="25"/>
    </location>
</feature>
<evidence type="ECO:0000313" key="6">
    <source>
        <dbReference type="RefSeq" id="XP_028146647.1"/>
    </source>
</evidence>
<keyword evidence="2" id="KW-0732">Signal</keyword>
<gene>
    <name evidence="5 6" type="primary">LOC114340115</name>
</gene>
<feature type="transmembrane region" description="Helical" evidence="1">
    <location>
        <begin position="148"/>
        <end position="167"/>
    </location>
</feature>
<evidence type="ECO:0000256" key="2">
    <source>
        <dbReference type="SAM" id="SignalP"/>
    </source>
</evidence>
<evidence type="ECO:0000256" key="1">
    <source>
        <dbReference type="SAM" id="Phobius"/>
    </source>
</evidence>
<feature type="chain" id="PRO_5044651031" evidence="2">
    <location>
        <begin position="26"/>
        <end position="178"/>
    </location>
</feature>
<evidence type="ECO:0000313" key="3">
    <source>
        <dbReference type="EnsemblMetazoa" id="XP_050510658.1"/>
    </source>
</evidence>
<reference evidence="5 6" key="1">
    <citation type="submission" date="2025-04" db="UniProtKB">
        <authorList>
            <consortium name="RefSeq"/>
        </authorList>
    </citation>
    <scope>IDENTIFICATION</scope>
    <source>
        <tissue evidence="5 6">Whole insect</tissue>
    </source>
</reference>
<dbReference type="AlphaFoldDB" id="A0A6P7GL40"/>
<dbReference type="RefSeq" id="XP_028146646.1">
    <property type="nucleotide sequence ID" value="XM_028290845.1"/>
</dbReference>
<accession>A0A6P7GL40</accession>
<evidence type="ECO:0000313" key="5">
    <source>
        <dbReference type="RefSeq" id="XP_028146646.1"/>
    </source>
</evidence>
<evidence type="ECO:0000313" key="4">
    <source>
        <dbReference type="Proteomes" id="UP001652700"/>
    </source>
</evidence>
<keyword evidence="1" id="KW-0812">Transmembrane</keyword>
<name>A0A6P7GL40_DIAVI</name>
<dbReference type="Proteomes" id="UP001652700">
    <property type="component" value="Unplaced"/>
</dbReference>
<keyword evidence="4" id="KW-1185">Reference proteome</keyword>
<organism evidence="6">
    <name type="scientific">Diabrotica virgifera virgifera</name>
    <name type="common">western corn rootworm</name>
    <dbReference type="NCBI Taxonomy" id="50390"/>
    <lineage>
        <taxon>Eukaryota</taxon>
        <taxon>Metazoa</taxon>
        <taxon>Ecdysozoa</taxon>
        <taxon>Arthropoda</taxon>
        <taxon>Hexapoda</taxon>
        <taxon>Insecta</taxon>
        <taxon>Pterygota</taxon>
        <taxon>Neoptera</taxon>
        <taxon>Endopterygota</taxon>
        <taxon>Coleoptera</taxon>
        <taxon>Polyphaga</taxon>
        <taxon>Cucujiformia</taxon>
        <taxon>Chrysomeloidea</taxon>
        <taxon>Chrysomelidae</taxon>
        <taxon>Galerucinae</taxon>
        <taxon>Diabroticina</taxon>
        <taxon>Diabroticites</taxon>
        <taxon>Diabrotica</taxon>
    </lineage>
</organism>
<protein>
    <submittedName>
        <fullName evidence="5">Uncharacterized protein LOC114340115 isoform X1</fullName>
    </submittedName>
    <submittedName>
        <fullName evidence="6">Uncharacterized protein LOC114340115 isoform X2</fullName>
    </submittedName>
</protein>
<dbReference type="OrthoDB" id="6415465at2759"/>